<dbReference type="InterPro" id="IPR041916">
    <property type="entry name" value="Anti_sigma_zinc_sf"/>
</dbReference>
<name>A0ABV8JCQ9_9BACL</name>
<reference evidence="6" key="1">
    <citation type="journal article" date="2019" name="Int. J. Syst. Evol. Microbiol.">
        <title>The Global Catalogue of Microorganisms (GCM) 10K type strain sequencing project: providing services to taxonomists for standard genome sequencing and annotation.</title>
        <authorList>
            <consortium name="The Broad Institute Genomics Platform"/>
            <consortium name="The Broad Institute Genome Sequencing Center for Infectious Disease"/>
            <person name="Wu L."/>
            <person name="Ma J."/>
        </authorList>
    </citation>
    <scope>NUCLEOTIDE SEQUENCE [LARGE SCALE GENOMIC DNA]</scope>
    <source>
        <strain evidence="6">IBRC-M 10813</strain>
    </source>
</reference>
<proteinExistence type="inferred from homology"/>
<evidence type="ECO:0000313" key="5">
    <source>
        <dbReference type="EMBL" id="MFC4075595.1"/>
    </source>
</evidence>
<dbReference type="InterPro" id="IPR027383">
    <property type="entry name" value="Znf_put"/>
</dbReference>
<comment type="caution">
    <text evidence="5">The sequence shown here is derived from an EMBL/GenBank/DDBJ whole genome shotgun (WGS) entry which is preliminary data.</text>
</comment>
<keyword evidence="3" id="KW-0812">Transmembrane</keyword>
<keyword evidence="6" id="KW-1185">Reference proteome</keyword>
<evidence type="ECO:0000256" key="3">
    <source>
        <dbReference type="SAM" id="Phobius"/>
    </source>
</evidence>
<dbReference type="EMBL" id="JBHSAP010000005">
    <property type="protein sequence ID" value="MFC4075595.1"/>
    <property type="molecule type" value="Genomic_DNA"/>
</dbReference>
<evidence type="ECO:0000259" key="4">
    <source>
        <dbReference type="Pfam" id="PF13490"/>
    </source>
</evidence>
<evidence type="ECO:0000313" key="6">
    <source>
        <dbReference type="Proteomes" id="UP001595843"/>
    </source>
</evidence>
<protein>
    <recommendedName>
        <fullName evidence="2">Anti-sigma-W factor RsiW</fullName>
    </recommendedName>
</protein>
<comment type="similarity">
    <text evidence="1">Belongs to the zinc-associated anti-sigma factor (ZAS) superfamily. Anti-sigma-W factor family.</text>
</comment>
<evidence type="ECO:0000256" key="2">
    <source>
        <dbReference type="ARBA" id="ARBA00024438"/>
    </source>
</evidence>
<keyword evidence="3" id="KW-0472">Membrane</keyword>
<keyword evidence="3" id="KW-1133">Transmembrane helix</keyword>
<sequence>MRCPISDETLLAFHLGELLPHMRDEVQEHLENCPECSLLAKELDQWKVAWDDPEVAPSDEWVDRVMEALPDLEAAPPPSRRRFFRAYSSLKRSSAAHFLTALAATVVFIVSDAFQWIPHAWFRLSGTMGWVGLKGDDLVPLIQYQIGKFFS</sequence>
<gene>
    <name evidence="5" type="ORF">ACFOUO_02090</name>
</gene>
<dbReference type="Pfam" id="PF13490">
    <property type="entry name" value="zf-HC2"/>
    <property type="match status" value="1"/>
</dbReference>
<feature type="transmembrane region" description="Helical" evidence="3">
    <location>
        <begin position="95"/>
        <end position="117"/>
    </location>
</feature>
<evidence type="ECO:0000256" key="1">
    <source>
        <dbReference type="ARBA" id="ARBA00024353"/>
    </source>
</evidence>
<dbReference type="Gene3D" id="1.10.10.1320">
    <property type="entry name" value="Anti-sigma factor, zinc-finger domain"/>
    <property type="match status" value="1"/>
</dbReference>
<feature type="domain" description="Putative zinc-finger" evidence="4">
    <location>
        <begin position="11"/>
        <end position="36"/>
    </location>
</feature>
<accession>A0ABV8JCQ9</accession>
<dbReference type="RefSeq" id="WP_380701672.1">
    <property type="nucleotide sequence ID" value="NZ_JBHSAP010000005.1"/>
</dbReference>
<dbReference type="Proteomes" id="UP001595843">
    <property type="component" value="Unassembled WGS sequence"/>
</dbReference>
<organism evidence="5 6">
    <name type="scientific">Salinithrix halophila</name>
    <dbReference type="NCBI Taxonomy" id="1485204"/>
    <lineage>
        <taxon>Bacteria</taxon>
        <taxon>Bacillati</taxon>
        <taxon>Bacillota</taxon>
        <taxon>Bacilli</taxon>
        <taxon>Bacillales</taxon>
        <taxon>Thermoactinomycetaceae</taxon>
        <taxon>Salinithrix</taxon>
    </lineage>
</organism>